<accession>A5G255</accession>
<dbReference type="GO" id="GO:0016829">
    <property type="term" value="F:lyase activity"/>
    <property type="evidence" value="ECO:0007669"/>
    <property type="project" value="UniProtKB-ARBA"/>
</dbReference>
<evidence type="ECO:0000259" key="2">
    <source>
        <dbReference type="SMART" id="SM00998"/>
    </source>
</evidence>
<dbReference type="PRINTS" id="PR00149">
    <property type="entry name" value="FUMRATELYASE"/>
</dbReference>
<name>A5G255_ACICJ</name>
<reference evidence="3 4" key="1">
    <citation type="submission" date="2007-05" db="EMBL/GenBank/DDBJ databases">
        <title>Complete sequence of chromosome of Acidiphilium cryptum JF-5.</title>
        <authorList>
            <consortium name="US DOE Joint Genome Institute"/>
            <person name="Copeland A."/>
            <person name="Lucas S."/>
            <person name="Lapidus A."/>
            <person name="Barry K."/>
            <person name="Detter J.C."/>
            <person name="Glavina del Rio T."/>
            <person name="Hammon N."/>
            <person name="Israni S."/>
            <person name="Dalin E."/>
            <person name="Tice H."/>
            <person name="Pitluck S."/>
            <person name="Sims D."/>
            <person name="Brettin T."/>
            <person name="Bruce D."/>
            <person name="Han C."/>
            <person name="Schmutz J."/>
            <person name="Larimer F."/>
            <person name="Land M."/>
            <person name="Hauser L."/>
            <person name="Kyrpides N."/>
            <person name="Kim E."/>
            <person name="Magnuson T."/>
            <person name="Richardson P."/>
        </authorList>
    </citation>
    <scope>NUCLEOTIDE SEQUENCE [LARGE SCALE GENOMIC DNA]</scope>
    <source>
        <strain evidence="3 4">JF-5</strain>
    </source>
</reference>
<dbReference type="EC" id="5.5.1.2" evidence="3"/>
<dbReference type="SUPFAM" id="SSF48557">
    <property type="entry name" value="L-aspartase-like"/>
    <property type="match status" value="1"/>
</dbReference>
<dbReference type="InterPro" id="IPR020557">
    <property type="entry name" value="Fumarate_lyase_CS"/>
</dbReference>
<dbReference type="EMBL" id="CP000697">
    <property type="protein sequence ID" value="ABQ31937.1"/>
    <property type="molecule type" value="Genomic_DNA"/>
</dbReference>
<dbReference type="Gene3D" id="1.20.200.10">
    <property type="entry name" value="Fumarase/aspartase (Central domain)"/>
    <property type="match status" value="1"/>
</dbReference>
<keyword evidence="3" id="KW-0413">Isomerase</keyword>
<dbReference type="InterPro" id="IPR008948">
    <property type="entry name" value="L-Aspartase-like"/>
</dbReference>
<dbReference type="PANTHER" id="PTHR43172:SF2">
    <property type="entry name" value="ADENYLOSUCCINATE LYASE C-TERMINAL DOMAIN-CONTAINING PROTEIN"/>
    <property type="match status" value="1"/>
</dbReference>
<dbReference type="RefSeq" id="WP_012040282.1">
    <property type="nucleotide sequence ID" value="NC_009484.1"/>
</dbReference>
<feature type="domain" description="Adenylosuccinate lyase C-terminal" evidence="2">
    <location>
        <begin position="358"/>
        <end position="437"/>
    </location>
</feature>
<organism evidence="3 4">
    <name type="scientific">Acidiphilium cryptum (strain JF-5)</name>
    <dbReference type="NCBI Taxonomy" id="349163"/>
    <lineage>
        <taxon>Bacteria</taxon>
        <taxon>Pseudomonadati</taxon>
        <taxon>Pseudomonadota</taxon>
        <taxon>Alphaproteobacteria</taxon>
        <taxon>Acetobacterales</taxon>
        <taxon>Acidocellaceae</taxon>
        <taxon>Acidiphilium</taxon>
    </lineage>
</organism>
<dbReference type="Pfam" id="PF00206">
    <property type="entry name" value="Lyase_1"/>
    <property type="match status" value="1"/>
</dbReference>
<dbReference type="eggNOG" id="COG0015">
    <property type="taxonomic scope" value="Bacteria"/>
</dbReference>
<dbReference type="HOGENOM" id="CLU_030949_0_0_5"/>
<comment type="similarity">
    <text evidence="1">Belongs to the class-II fumarase/aspartase family.</text>
</comment>
<proteinExistence type="inferred from homology"/>
<dbReference type="PROSITE" id="PS00163">
    <property type="entry name" value="FUMARATE_LYASES"/>
    <property type="match status" value="1"/>
</dbReference>
<dbReference type="PANTHER" id="PTHR43172">
    <property type="entry name" value="ADENYLOSUCCINATE LYASE"/>
    <property type="match status" value="1"/>
</dbReference>
<dbReference type="Pfam" id="PF10397">
    <property type="entry name" value="ADSL_C"/>
    <property type="match status" value="1"/>
</dbReference>
<evidence type="ECO:0000313" key="4">
    <source>
        <dbReference type="Proteomes" id="UP000000245"/>
    </source>
</evidence>
<dbReference type="AlphaFoldDB" id="A5G255"/>
<dbReference type="Proteomes" id="UP000000245">
    <property type="component" value="Chromosome"/>
</dbReference>
<dbReference type="InterPro" id="IPR000362">
    <property type="entry name" value="Fumarate_lyase_fam"/>
</dbReference>
<protein>
    <submittedName>
        <fullName evidence="3">3-carboxy-cis,cis-muconate cycloisomerase</fullName>
        <ecNumber evidence="3">5.5.1.2</ecNumber>
    </submittedName>
</protein>
<dbReference type="InterPro" id="IPR019468">
    <property type="entry name" value="AdenyloSucc_lyase_C"/>
</dbReference>
<dbReference type="SMART" id="SM00998">
    <property type="entry name" value="ADSL_C"/>
    <property type="match status" value="1"/>
</dbReference>
<dbReference type="Gene3D" id="1.10.40.30">
    <property type="entry name" value="Fumarase/aspartase (C-terminal domain)"/>
    <property type="match status" value="1"/>
</dbReference>
<evidence type="ECO:0000313" key="3">
    <source>
        <dbReference type="EMBL" id="ABQ31937.1"/>
    </source>
</evidence>
<gene>
    <name evidence="3" type="ordered locus">Acry_2746</name>
</gene>
<dbReference type="InterPro" id="IPR022761">
    <property type="entry name" value="Fumarate_lyase_N"/>
</dbReference>
<sequence length="461" mass="48616">MTENVPPPAPAEIAALFSRQSVWQSWLDVESALAATQAELGMIPAEAAREIAARARLETIGEAALAADIAKTRAPVVSLVRLLSRACAGEAGGFVHWGATTQNVVQTGRVLLMRRAHAALMRRLAAILDRLAGFAEAEAGTVTVARTNIRHALPITFGFKAGGWIEEFLRHEERFREAAPRVFRAQWGGAVGAMHAVGEAGPELNRRLAARLGLGWHEIPSRAGLDTFAEYVLLLGMFAATCGKIARDLYVMMSDEFGEVIEDLGEEVIGSSTMPHKVNSKIAVHVIALSARVRAQVPLALEAMQPSFEGDGANNQMLSALIDQACPLAYELAAQMDELLAAIRLRPAAIGRNLAMSGAFMASENAMMALAPLLGRTVAHDIVHHAIAEAVETGGDLATLIAAAPDAAGRVDAAMVRDALDPSSYIGQSVALARGMVGPARAAAARLRDRANGSASTGPLA</sequence>
<dbReference type="STRING" id="349163.Acry_2746"/>
<dbReference type="KEGG" id="acr:Acry_2746"/>
<evidence type="ECO:0000256" key="1">
    <source>
        <dbReference type="ARBA" id="ARBA00034772"/>
    </source>
</evidence>
<keyword evidence="4" id="KW-1185">Reference proteome</keyword>
<dbReference type="GO" id="GO:0047472">
    <property type="term" value="F:3-carboxy-cis,cis-muconate cycloisomerase activity"/>
    <property type="evidence" value="ECO:0007669"/>
    <property type="project" value="UniProtKB-EC"/>
</dbReference>